<feature type="region of interest" description="Disordered" evidence="1">
    <location>
        <begin position="796"/>
        <end position="824"/>
    </location>
</feature>
<dbReference type="CDD" id="cd08547">
    <property type="entry name" value="Type_II_cohesin"/>
    <property type="match status" value="1"/>
</dbReference>
<comment type="caution">
    <text evidence="3">The sequence shown here is derived from an EMBL/GenBank/DDBJ whole genome shotgun (WGS) entry which is preliminary data.</text>
</comment>
<evidence type="ECO:0000256" key="2">
    <source>
        <dbReference type="SAM" id="Phobius"/>
    </source>
</evidence>
<keyword evidence="4" id="KW-1185">Reference proteome</keyword>
<proteinExistence type="predicted"/>
<dbReference type="RefSeq" id="WP_211530498.1">
    <property type="nucleotide sequence ID" value="NZ_JWHL01000005.1"/>
</dbReference>
<dbReference type="Gene3D" id="2.60.40.680">
    <property type="match status" value="1"/>
</dbReference>
<evidence type="ECO:0000313" key="3">
    <source>
        <dbReference type="EMBL" id="MBR1368846.1"/>
    </source>
</evidence>
<dbReference type="OrthoDB" id="8638at2157"/>
<dbReference type="EMBL" id="JWHL01000005">
    <property type="protein sequence ID" value="MBR1368846.1"/>
    <property type="molecule type" value="Genomic_DNA"/>
</dbReference>
<protein>
    <submittedName>
        <fullName evidence="3">Uncharacterized protein</fullName>
    </submittedName>
</protein>
<keyword evidence="2" id="KW-1133">Transmembrane helix</keyword>
<dbReference type="Gene3D" id="2.60.40.10">
    <property type="entry name" value="Immunoglobulins"/>
    <property type="match status" value="1"/>
</dbReference>
<evidence type="ECO:0000256" key="1">
    <source>
        <dbReference type="SAM" id="MobiDB-lite"/>
    </source>
</evidence>
<reference evidence="3" key="1">
    <citation type="submission" date="2014-12" db="EMBL/GenBank/DDBJ databases">
        <authorList>
            <person name="Huang H.-H."/>
            <person name="Chen S.-C."/>
            <person name="Lai M.-C."/>
        </authorList>
    </citation>
    <scope>NUCLEOTIDE SEQUENCE</scope>
    <source>
        <strain evidence="3">K1F9705b</strain>
    </source>
</reference>
<keyword evidence="2" id="KW-0472">Membrane</keyword>
<evidence type="ECO:0000313" key="4">
    <source>
        <dbReference type="Proteomes" id="UP000730161"/>
    </source>
</evidence>
<name>A0A8J8B4K9_9EURY</name>
<organism evidence="3 4">
    <name type="scientific">Methanocalculus chunghsingensis</name>
    <dbReference type="NCBI Taxonomy" id="156457"/>
    <lineage>
        <taxon>Archaea</taxon>
        <taxon>Methanobacteriati</taxon>
        <taxon>Methanobacteriota</taxon>
        <taxon>Stenosarchaea group</taxon>
        <taxon>Methanomicrobia</taxon>
        <taxon>Methanomicrobiales</taxon>
        <taxon>Methanocalculaceae</taxon>
        <taxon>Methanocalculus</taxon>
    </lineage>
</organism>
<accession>A0A8J8B4K9</accession>
<feature type="transmembrane region" description="Helical" evidence="2">
    <location>
        <begin position="1013"/>
        <end position="1033"/>
    </location>
</feature>
<dbReference type="Proteomes" id="UP000730161">
    <property type="component" value="Unassembled WGS sequence"/>
</dbReference>
<keyword evidence="2" id="KW-0812">Transmembrane</keyword>
<dbReference type="AlphaFoldDB" id="A0A8J8B4K9"/>
<gene>
    <name evidence="3" type="ORF">RJ53_04695</name>
</gene>
<dbReference type="InterPro" id="IPR013783">
    <property type="entry name" value="Ig-like_fold"/>
</dbReference>
<sequence>MAACTGLAAAQEIAAGTVTDVQKDTTASVGIYGQNMASLDAFTIVITYDPTVMTVPSANATYNPAGWSIFPNVAVPGTVTVSAFANSPADSLSGTTSLFGLNCRAEKDDGSSTPLTVSITTLSDPGTVGPYTPVDGSFTTKDDVPPEITITTPADGATVPQDVAVTATITDVGGVDPATITVSVGGVAIPNSDLTITPVAGGYTVTGTRSNVPLGASTVVVAASDMAGNLATRTHTITVAESGITFNPNLDGTFTNATEPVIKADYVQVTGATVKMFINNVDVTGQITLTPSSADAGSIELNYTAYGALADGQYTIVVNGTSSLFGVGEVSRTQSFTKDTIAPVVTINGITDSDGDGYPEALETLTIAYTVTDANPQSIWIGGASSTTFPSGNLAYGVAQGNTQGNRQAVVYAVDEAGNVGQSAPFHIYNNYLAYIDEPTAGEFAGLDLTKTAVYNYFTPSVARAFTIGGAAGTMNLPTLGVLQKQMTAGSGVVVDNRANDDIAANTIPQGVSYYIDPTGTLTFTASVPNIDKAAILIGKANSTLIDEILRSGSASASKDTIEAMLSKDKVVMYGPQGYAIFRIDDNGDAIIIKTQAPFDFYTDLPTMIKENYVNLHSGYTAPSGLQVSDLGPGEYSIVAMCLDGPDERISLISATPFIITEEASQFTTTADSYLIGNPVVVNWGGAAVPQNIAGLLIREGSTYTGNVTIDLTTLGTGSLDSVYLIGDGNQSVKKLISQANVWISEGYGNAATTTNSKTLDVDTTGLLTGTYTVHMIVENNGYLTSYGTKQVTLTTVTPTPTPTPAPGPSGGGGSSAPRPVETVGTGSLLTNSLGQLLQSYIVDSSSKAAKVYLNRNVVALDRNGAPLSEVTIDDLAAGDVPAVPSGAAFSFAGHAVTLGPAGATFSPSIRLAFELTEAQWNAAMAEADQNPDFLVVKWYNAEAGVWENVPTTVNPETRTITASITHFSIFALFADTEAPSVIVTPTPTPVVTPDVPTTPDVPVAPEPSEFPWTYVIIGIVLLLLIAGGAYYYNKNN</sequence>